<sequence>MAEARSNARTLVEGALEEDPERGVYRVRRSVFTDEELFELEMRHIFEGNWIYLAHESQIPETGDYFTTYIGRQPVVISRDKQGALHAHINACSHRGAMLCRRKTDNRTTFTCPFHGWTFSNTGRLLKVKDPRGAGYPEQFNTDGSHDLTRVARFESYRGFLFGSLNAGVKPLTEHLGDAATVIDMVVDQSPQGLEVLRGSSTYTFDGNWKLQAENGADGYHVSATHWNYAATTARRTSGESRNDTKNMDAGGWSKQRGGFYSFAHGHLLLWTKWLDPANRPLNERRDELVAEFGEAKADWMIGVSRNLCLYPNVYLMDQFSSQIRHLRPVSVDKTEVTIYCIAPKGESAQARAQRIRQYEDFFNATGMATPDDLEEFRSCQKTYQAVAAPWNDLSRGAVHQITGPDEDAKAIGLDPVASGSRTEDEGLYPIQHGYWLETMRRALDAETNTGAAS</sequence>
<keyword evidence="9" id="KW-1185">Reference proteome</keyword>
<evidence type="ECO:0000256" key="1">
    <source>
        <dbReference type="ARBA" id="ARBA00008751"/>
    </source>
</evidence>
<comment type="caution">
    <text evidence="8">The sequence shown here is derived from an EMBL/GenBank/DDBJ whole genome shotgun (WGS) entry which is preliminary data.</text>
</comment>
<proteinExistence type="inferred from homology"/>
<dbReference type="CDD" id="cd08879">
    <property type="entry name" value="RHO_alpha_C_AntDO-like"/>
    <property type="match status" value="1"/>
</dbReference>
<dbReference type="InterPro" id="IPR017639">
    <property type="entry name" value="Benzo_1-2-diOase_lsu"/>
</dbReference>
<keyword evidence="6" id="KW-0411">Iron-sulfur</keyword>
<dbReference type="SUPFAM" id="SSF50022">
    <property type="entry name" value="ISP domain"/>
    <property type="match status" value="1"/>
</dbReference>
<protein>
    <submittedName>
        <fullName evidence="8">Benzoate 1,2-dioxygenase large subunit</fullName>
        <ecNumber evidence="8">1.14.12.10</ecNumber>
    </submittedName>
</protein>
<keyword evidence="3" id="KW-0479">Metal-binding</keyword>
<organism evidence="8 9">
    <name type="scientific">Streptomyces antnestii</name>
    <dbReference type="NCBI Taxonomy" id="2494256"/>
    <lineage>
        <taxon>Bacteria</taxon>
        <taxon>Bacillati</taxon>
        <taxon>Actinomycetota</taxon>
        <taxon>Actinomycetes</taxon>
        <taxon>Kitasatosporales</taxon>
        <taxon>Streptomycetaceae</taxon>
        <taxon>Streptomyces</taxon>
    </lineage>
</organism>
<feature type="domain" description="Rieske" evidence="7">
    <location>
        <begin position="51"/>
        <end position="133"/>
    </location>
</feature>
<evidence type="ECO:0000256" key="4">
    <source>
        <dbReference type="ARBA" id="ARBA00023002"/>
    </source>
</evidence>
<dbReference type="CDD" id="cd03542">
    <property type="entry name" value="Rieske_RO_Alpha_HBDO"/>
    <property type="match status" value="1"/>
</dbReference>
<keyword evidence="4 8" id="KW-0560">Oxidoreductase</keyword>
<dbReference type="PROSITE" id="PS51296">
    <property type="entry name" value="RIESKE"/>
    <property type="match status" value="1"/>
</dbReference>
<reference evidence="8 9" key="1">
    <citation type="submission" date="2019-01" db="EMBL/GenBank/DDBJ databases">
        <title>Genome sequences of Streptomyces and Rhizobium isolates collected from root and soil.</title>
        <authorList>
            <person name="Chhettri S."/>
            <person name="Sevigny J.L."/>
            <person name="Sen A."/>
            <person name="Ennis N."/>
            <person name="Tisa L."/>
        </authorList>
    </citation>
    <scope>NUCLEOTIDE SEQUENCE [LARGE SCALE GENOMIC DNA]</scope>
    <source>
        <strain evidence="8 9">San01</strain>
    </source>
</reference>
<dbReference type="Pfam" id="PF00848">
    <property type="entry name" value="Ring_hydroxyl_A"/>
    <property type="match status" value="1"/>
</dbReference>
<dbReference type="GO" id="GO:0004497">
    <property type="term" value="F:monooxygenase activity"/>
    <property type="evidence" value="ECO:0007669"/>
    <property type="project" value="UniProtKB-ARBA"/>
</dbReference>
<accession>A0A3S2Z3D1</accession>
<dbReference type="EMBL" id="RZYA01000002">
    <property type="protein sequence ID" value="RVU27734.1"/>
    <property type="molecule type" value="Genomic_DNA"/>
</dbReference>
<dbReference type="PANTHER" id="PTHR43756:SF1">
    <property type="entry name" value="3-PHENYLPROPIONATE_CINNAMIC ACID DIOXYGENASE SUBUNIT ALPHA"/>
    <property type="match status" value="1"/>
</dbReference>
<dbReference type="OrthoDB" id="5243643at2"/>
<dbReference type="EC" id="1.14.12.10" evidence="8"/>
<evidence type="ECO:0000256" key="2">
    <source>
        <dbReference type="ARBA" id="ARBA00022714"/>
    </source>
</evidence>
<evidence type="ECO:0000313" key="9">
    <source>
        <dbReference type="Proteomes" id="UP000283128"/>
    </source>
</evidence>
<dbReference type="InterPro" id="IPR036922">
    <property type="entry name" value="Rieske_2Fe-2S_sf"/>
</dbReference>
<evidence type="ECO:0000313" key="8">
    <source>
        <dbReference type="EMBL" id="RVU27734.1"/>
    </source>
</evidence>
<dbReference type="Gene3D" id="2.102.10.10">
    <property type="entry name" value="Rieske [2Fe-2S] iron-sulphur domain"/>
    <property type="match status" value="1"/>
</dbReference>
<dbReference type="InterPro" id="IPR017941">
    <property type="entry name" value="Rieske_2Fe-2S"/>
</dbReference>
<keyword evidence="2" id="KW-0001">2Fe-2S</keyword>
<dbReference type="NCBIfam" id="TIGR03229">
    <property type="entry name" value="benzo_1_2_benA"/>
    <property type="match status" value="1"/>
</dbReference>
<dbReference type="PRINTS" id="PR00090">
    <property type="entry name" value="RNGDIOXGNASE"/>
</dbReference>
<dbReference type="Gene3D" id="3.90.380.10">
    <property type="entry name" value="Naphthalene 1,2-dioxygenase Alpha Subunit, Chain A, domain 1"/>
    <property type="match status" value="1"/>
</dbReference>
<dbReference type="InterPro" id="IPR001663">
    <property type="entry name" value="Rng_hydr_dOase-A"/>
</dbReference>
<comment type="similarity">
    <text evidence="1">Belongs to the bacterial ring-hydroxylating dioxygenase alpha subunit family.</text>
</comment>
<dbReference type="GO" id="GO:0018623">
    <property type="term" value="F:benzoate 1,2-dioxygenase activity"/>
    <property type="evidence" value="ECO:0007669"/>
    <property type="project" value="UniProtKB-EC"/>
</dbReference>
<dbReference type="GO" id="GO:0005506">
    <property type="term" value="F:iron ion binding"/>
    <property type="evidence" value="ECO:0007669"/>
    <property type="project" value="InterPro"/>
</dbReference>
<dbReference type="PANTHER" id="PTHR43756">
    <property type="entry name" value="CHOLINE MONOOXYGENASE, CHLOROPLASTIC"/>
    <property type="match status" value="1"/>
</dbReference>
<dbReference type="Proteomes" id="UP000283128">
    <property type="component" value="Unassembled WGS sequence"/>
</dbReference>
<keyword evidence="8" id="KW-0223">Dioxygenase</keyword>
<evidence type="ECO:0000259" key="7">
    <source>
        <dbReference type="PROSITE" id="PS51296"/>
    </source>
</evidence>
<gene>
    <name evidence="8" type="primary">benA</name>
    <name evidence="8" type="ORF">EOT10_05380</name>
</gene>
<dbReference type="InterPro" id="IPR015879">
    <property type="entry name" value="Ring_hydroxy_dOase_asu_C_dom"/>
</dbReference>
<dbReference type="SUPFAM" id="SSF55961">
    <property type="entry name" value="Bet v1-like"/>
    <property type="match status" value="1"/>
</dbReference>
<name>A0A3S2Z3D1_9ACTN</name>
<evidence type="ECO:0000256" key="6">
    <source>
        <dbReference type="ARBA" id="ARBA00023014"/>
    </source>
</evidence>
<dbReference type="Pfam" id="PF00355">
    <property type="entry name" value="Rieske"/>
    <property type="match status" value="1"/>
</dbReference>
<dbReference type="RefSeq" id="WP_127826890.1">
    <property type="nucleotide sequence ID" value="NZ_RZYA01000002.1"/>
</dbReference>
<dbReference type="AlphaFoldDB" id="A0A3S2Z3D1"/>
<dbReference type="GO" id="GO:0051537">
    <property type="term" value="F:2 iron, 2 sulfur cluster binding"/>
    <property type="evidence" value="ECO:0007669"/>
    <property type="project" value="UniProtKB-KW"/>
</dbReference>
<evidence type="ECO:0000256" key="3">
    <source>
        <dbReference type="ARBA" id="ARBA00022723"/>
    </source>
</evidence>
<keyword evidence="5" id="KW-0408">Iron</keyword>
<evidence type="ECO:0000256" key="5">
    <source>
        <dbReference type="ARBA" id="ARBA00023004"/>
    </source>
</evidence>